<dbReference type="PANTHER" id="PTHR21197:SF0">
    <property type="entry name" value="UDP-GALACTOPYRANOSE MUTASE"/>
    <property type="match status" value="1"/>
</dbReference>
<dbReference type="GO" id="GO:0050660">
    <property type="term" value="F:flavin adenine dinucleotide binding"/>
    <property type="evidence" value="ECO:0007669"/>
    <property type="project" value="TreeGrafter"/>
</dbReference>
<proteinExistence type="predicted"/>
<dbReference type="EMBL" id="JACCBY010000008">
    <property type="protein sequence ID" value="NYD92073.1"/>
    <property type="molecule type" value="Genomic_DNA"/>
</dbReference>
<protein>
    <submittedName>
        <fullName evidence="1">Protoporphyrinogen oxidase</fullName>
    </submittedName>
</protein>
<dbReference type="Gene3D" id="3.50.50.60">
    <property type="entry name" value="FAD/NAD(P)-binding domain"/>
    <property type="match status" value="1"/>
</dbReference>
<evidence type="ECO:0000313" key="2">
    <source>
        <dbReference type="Proteomes" id="UP000517753"/>
    </source>
</evidence>
<dbReference type="RefSeq" id="WP_179510465.1">
    <property type="nucleotide sequence ID" value="NZ_JACCBY010000008.1"/>
</dbReference>
<reference evidence="1 2" key="2">
    <citation type="submission" date="2020-08" db="EMBL/GenBank/DDBJ databases">
        <title>The Agave Microbiome: Exploring the role of microbial communities in plant adaptations to desert environments.</title>
        <authorList>
            <person name="Partida-Martinez L.P."/>
        </authorList>
    </citation>
    <scope>NUCLEOTIDE SEQUENCE [LARGE SCALE GENOMIC DNA]</scope>
    <source>
        <strain evidence="1 2">AS2.3</strain>
    </source>
</reference>
<dbReference type="SUPFAM" id="SSF51905">
    <property type="entry name" value="FAD/NAD(P)-binding domain"/>
    <property type="match status" value="1"/>
</dbReference>
<keyword evidence="2" id="KW-1185">Reference proteome</keyword>
<gene>
    <name evidence="1" type="ORF">HD841_003893</name>
</gene>
<evidence type="ECO:0000313" key="1">
    <source>
        <dbReference type="EMBL" id="NYD92073.1"/>
    </source>
</evidence>
<dbReference type="GO" id="GO:0008767">
    <property type="term" value="F:UDP-galactopyranose mutase activity"/>
    <property type="evidence" value="ECO:0007669"/>
    <property type="project" value="TreeGrafter"/>
</dbReference>
<comment type="caution">
    <text evidence="1">The sequence shown here is derived from an EMBL/GenBank/DDBJ whole genome shotgun (WGS) entry which is preliminary data.</text>
</comment>
<organism evidence="1 2">
    <name type="scientific">Sphingomonas melonis</name>
    <dbReference type="NCBI Taxonomy" id="152682"/>
    <lineage>
        <taxon>Bacteria</taxon>
        <taxon>Pseudomonadati</taxon>
        <taxon>Pseudomonadota</taxon>
        <taxon>Alphaproteobacteria</taxon>
        <taxon>Sphingomonadales</taxon>
        <taxon>Sphingomonadaceae</taxon>
        <taxon>Sphingomonas</taxon>
    </lineage>
</organism>
<accession>A0A7Y9K2H8</accession>
<dbReference type="Pfam" id="PF13450">
    <property type="entry name" value="NAD_binding_8"/>
    <property type="match status" value="1"/>
</dbReference>
<dbReference type="InterPro" id="IPR036188">
    <property type="entry name" value="FAD/NAD-bd_sf"/>
</dbReference>
<dbReference type="Proteomes" id="UP000517753">
    <property type="component" value="Unassembled WGS sequence"/>
</dbReference>
<reference evidence="1 2" key="1">
    <citation type="submission" date="2020-07" db="EMBL/GenBank/DDBJ databases">
        <authorList>
            <person name="Partida-Martinez L."/>
            <person name="Huntemann M."/>
            <person name="Clum A."/>
            <person name="Wang J."/>
            <person name="Palaniappan K."/>
            <person name="Ritter S."/>
            <person name="Chen I.-M."/>
            <person name="Stamatis D."/>
            <person name="Reddy T."/>
            <person name="O'Malley R."/>
            <person name="Daum C."/>
            <person name="Shapiro N."/>
            <person name="Ivanova N."/>
            <person name="Kyrpides N."/>
            <person name="Woyke T."/>
        </authorList>
    </citation>
    <scope>NUCLEOTIDE SEQUENCE [LARGE SCALE GENOMIC DNA]</scope>
    <source>
        <strain evidence="1 2">AS2.3</strain>
    </source>
</reference>
<dbReference type="AlphaFoldDB" id="A0A7Y9K2H8"/>
<name>A0A7Y9K2H8_9SPHN</name>
<dbReference type="PANTHER" id="PTHR21197">
    <property type="entry name" value="UDP-GALACTOPYRANOSE MUTASE"/>
    <property type="match status" value="1"/>
</dbReference>
<sequence>MTVEHIDYVILGAGITGLGAGHELRQQGKNPTIFEKRATAGGLLDNFVIDGFRFDRAVHLSFATEPEVREIFDRTPYITHAPEALCWDAGNWLRHPTQNNMHPLPAEEKIALIAGLTEAPQGELNNYEDWLVQQYGRPIAERWPMPYTEKYWTVPANELGTDWIGQRVRRADIREVLQGAFTTEKPNHFYAKEMRYPEQGGYRAFIEPLMVDADIRCNKHAVAIDPVAQIVTFEDGGQVHYSKLISTLPIPEVVEMLPSAPAPIRDKARSLFATAVDLISVGFNKPAVPPALWFYIYDRDIWAARAYAPSLKSPNNVPQGCSSLQFEIYSSPRHPQQHTAEEMKENTLAGLEKMGLATRDDIIVLDHRKLDYGNVVYDVGMEERRDEVLAYIRDVGILSAGRFGEWGYLWSNQSLMSGLAAGRAATV</sequence>
<dbReference type="GO" id="GO:0005829">
    <property type="term" value="C:cytosol"/>
    <property type="evidence" value="ECO:0007669"/>
    <property type="project" value="TreeGrafter"/>
</dbReference>